<evidence type="ECO:0000313" key="13">
    <source>
        <dbReference type="EMBL" id="CAF1385490.1"/>
    </source>
</evidence>
<dbReference type="Proteomes" id="UP000663852">
    <property type="component" value="Unassembled WGS sequence"/>
</dbReference>
<organism evidence="13 14">
    <name type="scientific">Adineta ricciae</name>
    <name type="common">Rotifer</name>
    <dbReference type="NCBI Taxonomy" id="249248"/>
    <lineage>
        <taxon>Eukaryota</taxon>
        <taxon>Metazoa</taxon>
        <taxon>Spiralia</taxon>
        <taxon>Gnathifera</taxon>
        <taxon>Rotifera</taxon>
        <taxon>Eurotatoria</taxon>
        <taxon>Bdelloidea</taxon>
        <taxon>Adinetida</taxon>
        <taxon>Adinetidae</taxon>
        <taxon>Adineta</taxon>
    </lineage>
</organism>
<evidence type="ECO:0000256" key="8">
    <source>
        <dbReference type="ARBA" id="ARBA00023136"/>
    </source>
</evidence>
<evidence type="ECO:0000256" key="5">
    <source>
        <dbReference type="ARBA" id="ARBA00022989"/>
    </source>
</evidence>
<keyword evidence="10 11" id="KW-0407">Ion channel</keyword>
<gene>
    <name evidence="13" type="ORF">EDS130_LOCUS35175</name>
</gene>
<reference evidence="13" key="1">
    <citation type="submission" date="2021-02" db="EMBL/GenBank/DDBJ databases">
        <authorList>
            <person name="Nowell W R."/>
        </authorList>
    </citation>
    <scope>NUCLEOTIDE SEQUENCE</scope>
</reference>
<dbReference type="Gene3D" id="2.60.470.10">
    <property type="entry name" value="Acid-sensing ion channels like domains"/>
    <property type="match status" value="1"/>
</dbReference>
<comment type="similarity">
    <text evidence="11">Belongs to the amiloride-sensitive sodium channel (TC 1.A.6) family.</text>
</comment>
<evidence type="ECO:0000256" key="2">
    <source>
        <dbReference type="ARBA" id="ARBA00022448"/>
    </source>
</evidence>
<dbReference type="Gene3D" id="1.10.287.770">
    <property type="entry name" value="YojJ-like"/>
    <property type="match status" value="1"/>
</dbReference>
<comment type="subcellular location">
    <subcellularLocation>
        <location evidence="1">Membrane</location>
        <topology evidence="1">Multi-pass membrane protein</topology>
    </subcellularLocation>
</comment>
<keyword evidence="7 11" id="KW-0406">Ion transport</keyword>
<dbReference type="OrthoDB" id="6021021at2759"/>
<dbReference type="Pfam" id="PF00858">
    <property type="entry name" value="ASC"/>
    <property type="match status" value="1"/>
</dbReference>
<evidence type="ECO:0000256" key="3">
    <source>
        <dbReference type="ARBA" id="ARBA00022461"/>
    </source>
</evidence>
<evidence type="ECO:0000256" key="9">
    <source>
        <dbReference type="ARBA" id="ARBA00023201"/>
    </source>
</evidence>
<dbReference type="InterPro" id="IPR001873">
    <property type="entry name" value="ENaC"/>
</dbReference>
<dbReference type="EMBL" id="CAJNOJ010000305">
    <property type="protein sequence ID" value="CAF1385490.1"/>
    <property type="molecule type" value="Genomic_DNA"/>
</dbReference>
<feature type="transmembrane region" description="Helical" evidence="12">
    <location>
        <begin position="64"/>
        <end position="89"/>
    </location>
</feature>
<proteinExistence type="inferred from homology"/>
<evidence type="ECO:0000256" key="4">
    <source>
        <dbReference type="ARBA" id="ARBA00022692"/>
    </source>
</evidence>
<accession>A0A815JY50</accession>
<dbReference type="PRINTS" id="PR01078">
    <property type="entry name" value="AMINACHANNEL"/>
</dbReference>
<keyword evidence="8 12" id="KW-0472">Membrane</keyword>
<protein>
    <submittedName>
        <fullName evidence="13">Uncharacterized protein</fullName>
    </submittedName>
</protein>
<evidence type="ECO:0000256" key="1">
    <source>
        <dbReference type="ARBA" id="ARBA00004141"/>
    </source>
</evidence>
<evidence type="ECO:0000256" key="12">
    <source>
        <dbReference type="SAM" id="Phobius"/>
    </source>
</evidence>
<sequence length="531" mass="59999">MVRDTMESKGDFIIRAINAFPVNPKIEQKKKLARRRSIIREFSLNTSMHGVPGIARSESVQNRIFWTVAFLIFAGIMFFFVIQAILAYFQYPTQTSVSIISDRQQYFPALTFCNAGALRYDTFQKLLLNYTESMNLTSAASTSAFSSVQANIIKVYLPILINQGVSLDPYMFSLDALMMDCQFGQVQCSAEDFISFYSSAYGRCYTFNAKTKNNTLYYNYMSSDVTTLTLRLYLYDHLYVSYLIEGVGMTAMVHDNKQLPLIERAGMTLAPGFKHQMTFTKKTVYSLPSPYSSCTNEIPLAMKIMFDQYEGADYRYSEDICYILCAQAYIYEQCGCVFPGQWNARSIVLPGSNQIIVAPLCNSTDYCFAIAMNNFDATPSIQEKYCSGCSQQCSITNFIVKSSIMTTPPEWIIGDIKAFVENSSLPLASDWSTNWREHIHASYVSLAVSGESTLVENYTEVATLGFVDVISNVGGQTGLWIGISFLSLVEVLEMLYRLVRYHVYLVRRGLKTNQPNTPKPDYDIESVQVKS</sequence>
<evidence type="ECO:0000256" key="6">
    <source>
        <dbReference type="ARBA" id="ARBA00023053"/>
    </source>
</evidence>
<evidence type="ECO:0000256" key="10">
    <source>
        <dbReference type="ARBA" id="ARBA00023303"/>
    </source>
</evidence>
<comment type="caution">
    <text evidence="13">The sequence shown here is derived from an EMBL/GenBank/DDBJ whole genome shotgun (WGS) entry which is preliminary data.</text>
</comment>
<keyword evidence="3 11" id="KW-0894">Sodium channel</keyword>
<dbReference type="PANTHER" id="PTHR11690">
    <property type="entry name" value="AMILORIDE-SENSITIVE SODIUM CHANNEL-RELATED"/>
    <property type="match status" value="1"/>
</dbReference>
<keyword evidence="9 11" id="KW-0739">Sodium transport</keyword>
<evidence type="ECO:0000256" key="7">
    <source>
        <dbReference type="ARBA" id="ARBA00023065"/>
    </source>
</evidence>
<keyword evidence="2 11" id="KW-0813">Transport</keyword>
<evidence type="ECO:0000313" key="14">
    <source>
        <dbReference type="Proteomes" id="UP000663852"/>
    </source>
</evidence>
<dbReference type="GO" id="GO:0005886">
    <property type="term" value="C:plasma membrane"/>
    <property type="evidence" value="ECO:0007669"/>
    <property type="project" value="TreeGrafter"/>
</dbReference>
<name>A0A815JY50_ADIRI</name>
<dbReference type="GO" id="GO:0015280">
    <property type="term" value="F:ligand-gated sodium channel activity"/>
    <property type="evidence" value="ECO:0007669"/>
    <property type="project" value="TreeGrafter"/>
</dbReference>
<keyword evidence="4 11" id="KW-0812">Transmembrane</keyword>
<keyword evidence="6" id="KW-0915">Sodium</keyword>
<dbReference type="AlphaFoldDB" id="A0A815JY50"/>
<keyword evidence="5 12" id="KW-1133">Transmembrane helix</keyword>
<evidence type="ECO:0000256" key="11">
    <source>
        <dbReference type="RuleBase" id="RU000679"/>
    </source>
</evidence>